<comment type="caution">
    <text evidence="1">The sequence shown here is derived from an EMBL/GenBank/DDBJ whole genome shotgun (WGS) entry which is preliminary data.</text>
</comment>
<reference evidence="1" key="1">
    <citation type="submission" date="2022-05" db="EMBL/GenBank/DDBJ databases">
        <title>Halomonas geminus sp. nov. and Halomonas llamarensis sp. nov. isolated from high-altitude salars of the Atacama Desert.</title>
        <authorList>
            <person name="Hintersatz C."/>
            <person name="Rojas L.A."/>
            <person name="Wei T.-S."/>
            <person name="Kutschke S."/>
            <person name="Lehmann F."/>
            <person name="Jain R."/>
            <person name="Pollmann K."/>
        </authorList>
    </citation>
    <scope>NUCLEOTIDE SEQUENCE</scope>
    <source>
        <strain evidence="1">ATCH28</strain>
    </source>
</reference>
<protein>
    <submittedName>
        <fullName evidence="1">Uncharacterized protein</fullName>
    </submittedName>
</protein>
<dbReference type="EMBL" id="JAMJPK010000006">
    <property type="protein sequence ID" value="MCL7941266.1"/>
    <property type="molecule type" value="Genomic_DNA"/>
</dbReference>
<proteinExistence type="predicted"/>
<accession>A0ABT0T2W2</accession>
<feature type="non-terminal residue" evidence="1">
    <location>
        <position position="1"/>
    </location>
</feature>
<name>A0ABT0T2W2_9GAMM</name>
<dbReference type="Proteomes" id="UP001165369">
    <property type="component" value="Unassembled WGS sequence"/>
</dbReference>
<sequence>STGHRDGDRSRGGILPNRAFPSSGNFVNLLEKPKLKQPLLPLITACNVARRRQRTLRILPGPRKTLGKKNVTAMIGA</sequence>
<evidence type="ECO:0000313" key="2">
    <source>
        <dbReference type="Proteomes" id="UP001165369"/>
    </source>
</evidence>
<evidence type="ECO:0000313" key="1">
    <source>
        <dbReference type="EMBL" id="MCL7941266.1"/>
    </source>
</evidence>
<keyword evidence="2" id="KW-1185">Reference proteome</keyword>
<dbReference type="RefSeq" id="WP_250061949.1">
    <property type="nucleotide sequence ID" value="NZ_JAMJPK010000006.1"/>
</dbReference>
<gene>
    <name evidence="1" type="ORF">M8009_13315</name>
</gene>
<organism evidence="1 2">
    <name type="scientific">Halomonas gemina</name>
    <dbReference type="NCBI Taxonomy" id="2945105"/>
    <lineage>
        <taxon>Bacteria</taxon>
        <taxon>Pseudomonadati</taxon>
        <taxon>Pseudomonadota</taxon>
        <taxon>Gammaproteobacteria</taxon>
        <taxon>Oceanospirillales</taxon>
        <taxon>Halomonadaceae</taxon>
        <taxon>Halomonas</taxon>
    </lineage>
</organism>